<feature type="domain" description="FecR protein" evidence="2">
    <location>
        <begin position="126"/>
        <end position="219"/>
    </location>
</feature>
<dbReference type="PATRIC" id="fig|1150600.3.peg.2601"/>
<evidence type="ECO:0000313" key="5">
    <source>
        <dbReference type="Proteomes" id="UP000014174"/>
    </source>
</evidence>
<protein>
    <submittedName>
        <fullName evidence="4">Anti-FecI sigma factor, FecR</fullName>
    </submittedName>
</protein>
<evidence type="ECO:0000259" key="2">
    <source>
        <dbReference type="Pfam" id="PF04773"/>
    </source>
</evidence>
<name>R9GQW7_9SPHI</name>
<evidence type="ECO:0000256" key="1">
    <source>
        <dbReference type="SAM" id="Phobius"/>
    </source>
</evidence>
<dbReference type="RefSeq" id="WP_016195859.1">
    <property type="nucleotide sequence ID" value="NZ_AQPN01000095.1"/>
</dbReference>
<evidence type="ECO:0000313" key="4">
    <source>
        <dbReference type="EMBL" id="EOR94212.1"/>
    </source>
</evidence>
<dbReference type="Pfam" id="PF04773">
    <property type="entry name" value="FecR"/>
    <property type="match status" value="1"/>
</dbReference>
<dbReference type="eggNOG" id="COG3712">
    <property type="taxonomic scope" value="Bacteria"/>
</dbReference>
<sequence length="341" mass="39154">MSENERVWLLMAKKMTQSIEHSELKELEEILANNPELWYSFEMLEASNELEAALEKFMTEPRALLQSANASFKEDVIATVSDKSAKSTTTFASIKMVMAIAFAVVISLIGFFNYDSLKVYTLSMNEIITPRGTKSQLQLPDGTKIILNAGSKLQYSKHYGKSEREVYLTGEAYFEVKHDAKRPFIVHTSQADIKDLGTIFNVKAFDELLETILVEGVVEIYPKKMGQKKIRMMPLEKVVITTAWFDKGPEISVVVPDVQTKEIVETAWINDKLIFRDKRFEDLSKELERRFNVKIYFKRNAIKEYRLTGVFTNENINEAMSLLKVIANINYTINEDEIIIE</sequence>
<organism evidence="4 5">
    <name type="scientific">Arcticibacter svalbardensis MN12-7</name>
    <dbReference type="NCBI Taxonomy" id="1150600"/>
    <lineage>
        <taxon>Bacteria</taxon>
        <taxon>Pseudomonadati</taxon>
        <taxon>Bacteroidota</taxon>
        <taxon>Sphingobacteriia</taxon>
        <taxon>Sphingobacteriales</taxon>
        <taxon>Sphingobacteriaceae</taxon>
        <taxon>Arcticibacter</taxon>
    </lineage>
</organism>
<dbReference type="Gene3D" id="2.60.120.1440">
    <property type="match status" value="1"/>
</dbReference>
<dbReference type="InterPro" id="IPR006860">
    <property type="entry name" value="FecR"/>
</dbReference>
<keyword evidence="5" id="KW-1185">Reference proteome</keyword>
<dbReference type="InterPro" id="IPR032508">
    <property type="entry name" value="FecR_C"/>
</dbReference>
<feature type="domain" description="Protein FecR C-terminal" evidence="3">
    <location>
        <begin position="272"/>
        <end position="340"/>
    </location>
</feature>
<dbReference type="OrthoDB" id="643766at2"/>
<dbReference type="EMBL" id="AQPN01000095">
    <property type="protein sequence ID" value="EOR94212.1"/>
    <property type="molecule type" value="Genomic_DNA"/>
</dbReference>
<dbReference type="Pfam" id="PF16344">
    <property type="entry name" value="FecR_C"/>
    <property type="match status" value="1"/>
</dbReference>
<reference evidence="4 5" key="1">
    <citation type="journal article" date="2013" name="Genome Announc.">
        <title>Draft Genome Sequence of Arcticibacter svalbardensis Strain MN12-7T, a Member of the Family Sphingobacteriaceae Isolated from an Arctic Soil Sample.</title>
        <authorList>
            <person name="Shivaji S."/>
            <person name="Ara S."/>
            <person name="Prasad S."/>
            <person name="Manasa B.P."/>
            <person name="Begum Z."/>
            <person name="Singh A."/>
            <person name="Kumar Pinnaka A."/>
        </authorList>
    </citation>
    <scope>NUCLEOTIDE SEQUENCE [LARGE SCALE GENOMIC DNA]</scope>
    <source>
        <strain evidence="4 5">MN12-7</strain>
    </source>
</reference>
<comment type="caution">
    <text evidence="4">The sequence shown here is derived from an EMBL/GenBank/DDBJ whole genome shotgun (WGS) entry which is preliminary data.</text>
</comment>
<dbReference type="GO" id="GO:0016989">
    <property type="term" value="F:sigma factor antagonist activity"/>
    <property type="evidence" value="ECO:0007669"/>
    <property type="project" value="TreeGrafter"/>
</dbReference>
<gene>
    <name evidence="4" type="ORF">ADIARSV_2628</name>
</gene>
<evidence type="ECO:0000259" key="3">
    <source>
        <dbReference type="Pfam" id="PF16344"/>
    </source>
</evidence>
<dbReference type="AlphaFoldDB" id="R9GQW7"/>
<dbReference type="PANTHER" id="PTHR30273">
    <property type="entry name" value="PERIPLASMIC SIGNAL SENSOR AND SIGMA FACTOR ACTIVATOR FECR-RELATED"/>
    <property type="match status" value="1"/>
</dbReference>
<dbReference type="InterPro" id="IPR012373">
    <property type="entry name" value="Ferrdict_sens_TM"/>
</dbReference>
<dbReference type="STRING" id="1150600.ADIARSV_2628"/>
<dbReference type="PIRSF" id="PIRSF018266">
    <property type="entry name" value="FecR"/>
    <property type="match status" value="1"/>
</dbReference>
<keyword evidence="1" id="KW-1133">Transmembrane helix</keyword>
<proteinExistence type="predicted"/>
<keyword evidence="1" id="KW-0472">Membrane</keyword>
<dbReference type="PANTHER" id="PTHR30273:SF2">
    <property type="entry name" value="PROTEIN FECR"/>
    <property type="match status" value="1"/>
</dbReference>
<keyword evidence="1" id="KW-0812">Transmembrane</keyword>
<dbReference type="Gene3D" id="3.55.50.30">
    <property type="match status" value="1"/>
</dbReference>
<feature type="transmembrane region" description="Helical" evidence="1">
    <location>
        <begin position="96"/>
        <end position="114"/>
    </location>
</feature>
<dbReference type="Proteomes" id="UP000014174">
    <property type="component" value="Unassembled WGS sequence"/>
</dbReference>
<accession>R9GQW7</accession>